<dbReference type="SUPFAM" id="SSF52242">
    <property type="entry name" value="Cobalamin (vitamin B12)-binding domain"/>
    <property type="match status" value="1"/>
</dbReference>
<evidence type="ECO:0000256" key="5">
    <source>
        <dbReference type="ARBA" id="ARBA00023014"/>
    </source>
</evidence>
<keyword evidence="3" id="KW-0479">Metal-binding</keyword>
<dbReference type="InterPro" id="IPR006158">
    <property type="entry name" value="Cobalamin-bd"/>
</dbReference>
<name>S0FGK3_RUMCE</name>
<evidence type="ECO:0000256" key="4">
    <source>
        <dbReference type="ARBA" id="ARBA00023004"/>
    </source>
</evidence>
<evidence type="ECO:0000313" key="8">
    <source>
        <dbReference type="EMBL" id="EMS70217.1"/>
    </source>
</evidence>
<dbReference type="CDD" id="cd02068">
    <property type="entry name" value="radical_SAM_B12_BD"/>
    <property type="match status" value="1"/>
</dbReference>
<dbReference type="InterPro" id="IPR023404">
    <property type="entry name" value="rSAM_horseshoe"/>
</dbReference>
<dbReference type="InterPro" id="IPR006638">
    <property type="entry name" value="Elp3/MiaA/NifB-like_rSAM"/>
</dbReference>
<dbReference type="SMART" id="SM00729">
    <property type="entry name" value="Elp3"/>
    <property type="match status" value="1"/>
</dbReference>
<dbReference type="RefSeq" id="WP_004628778.1">
    <property type="nucleotide sequence ID" value="NZ_AORV01000058.1"/>
</dbReference>
<dbReference type="STRING" id="1195236.CTER_4080"/>
<dbReference type="PATRIC" id="fig|1195236.3.peg.4296"/>
<evidence type="ECO:0000256" key="3">
    <source>
        <dbReference type="ARBA" id="ARBA00022723"/>
    </source>
</evidence>
<proteinExistence type="predicted"/>
<sequence>MKILAAFYIDDMEDMKDNVGFNYVIAALRQAGHEVEAVHDRFENFDMQKIIQLRPQVAMFSLYDWYLAKTLKLIRKIKEQLTETTIIVGGPSVHFSAEKLLEDCWYIDYAVYGEGEETVVELLEKGGGSEDIPNLVYRENGRIVKTDKKFIENLDTLPIPLSSIPQQYSNYLYVGGDRGCTGNCSFCTTRAMWDKWRPKSNESIAADLEFKVNRYNKRNVFFTINSLDNPNLKIDKLKDLCRLIIERKIDVSFLVPLRAEAYKNIDDNDIELLKRAGLYGLFIGVEAGNAFDLKLYNKSCKLIDCYNAVEFYKRNNLYIEVGYIAANPYSTLDRLRENAKWLYQNKLSYYQKWLYSYYMPFRGCALFDKIRQDDLLVDRGFEFELECKYKNIEIERFVTFTNAFIKSNEASNFRKTNIFMEIDKLFSKLANIEFKDERYSPLSRAILEMKPDIDEALDDMSRYNYRVYLELLQCIGDRSSDRQIFTIMDGSYNNSDFEKKLQNAGMLSRKLMLKALSFDYRLLSFIR</sequence>
<dbReference type="GO" id="GO:0003824">
    <property type="term" value="F:catalytic activity"/>
    <property type="evidence" value="ECO:0007669"/>
    <property type="project" value="InterPro"/>
</dbReference>
<evidence type="ECO:0000313" key="9">
    <source>
        <dbReference type="Proteomes" id="UP000014155"/>
    </source>
</evidence>
<evidence type="ECO:0000256" key="1">
    <source>
        <dbReference type="ARBA" id="ARBA00001966"/>
    </source>
</evidence>
<dbReference type="AlphaFoldDB" id="S0FGK3"/>
<organism evidence="8 9">
    <name type="scientific">Ruminiclostridium cellobioparum subsp. termitidis CT1112</name>
    <dbReference type="NCBI Taxonomy" id="1195236"/>
    <lineage>
        <taxon>Bacteria</taxon>
        <taxon>Bacillati</taxon>
        <taxon>Bacillota</taxon>
        <taxon>Clostridia</taxon>
        <taxon>Eubacteriales</taxon>
        <taxon>Oscillospiraceae</taxon>
        <taxon>Ruminiclostridium</taxon>
    </lineage>
</organism>
<dbReference type="PANTHER" id="PTHR43409">
    <property type="entry name" value="ANAEROBIC MAGNESIUM-PROTOPORPHYRIN IX MONOMETHYL ESTER CYCLASE-RELATED"/>
    <property type="match status" value="1"/>
</dbReference>
<keyword evidence="2" id="KW-0949">S-adenosyl-L-methionine</keyword>
<dbReference type="Proteomes" id="UP000014155">
    <property type="component" value="Unassembled WGS sequence"/>
</dbReference>
<keyword evidence="5" id="KW-0411">Iron-sulfur</keyword>
<dbReference type="PROSITE" id="PS51332">
    <property type="entry name" value="B12_BINDING"/>
    <property type="match status" value="1"/>
</dbReference>
<dbReference type="SFLD" id="SFLDS00029">
    <property type="entry name" value="Radical_SAM"/>
    <property type="match status" value="1"/>
</dbReference>
<dbReference type="InterPro" id="IPR034466">
    <property type="entry name" value="Methyltransferase_Class_B"/>
</dbReference>
<dbReference type="Gene3D" id="3.40.50.280">
    <property type="entry name" value="Cobalamin-binding domain"/>
    <property type="match status" value="1"/>
</dbReference>
<reference evidence="8 9" key="1">
    <citation type="journal article" date="2013" name="Genome Announc.">
        <title>Draft Genome Sequence of the Cellulolytic, Mesophilic, Anaerobic Bacterium Clostridium termitidis Strain CT1112 (DSM 5398).</title>
        <authorList>
            <person name="Lal S."/>
            <person name="Ramachandran U."/>
            <person name="Zhang X."/>
            <person name="Munir R."/>
            <person name="Sparling R."/>
            <person name="Levin D.B."/>
        </authorList>
    </citation>
    <scope>NUCLEOTIDE SEQUENCE [LARGE SCALE GENOMIC DNA]</scope>
    <source>
        <strain evidence="8 9">CT1112</strain>
    </source>
</reference>
<dbReference type="InterPro" id="IPR007197">
    <property type="entry name" value="rSAM"/>
</dbReference>
<dbReference type="GO" id="GO:0031419">
    <property type="term" value="F:cobalamin binding"/>
    <property type="evidence" value="ECO:0007669"/>
    <property type="project" value="InterPro"/>
</dbReference>
<evidence type="ECO:0000256" key="2">
    <source>
        <dbReference type="ARBA" id="ARBA00022691"/>
    </source>
</evidence>
<dbReference type="EMBL" id="AORV01000058">
    <property type="protein sequence ID" value="EMS70217.1"/>
    <property type="molecule type" value="Genomic_DNA"/>
</dbReference>
<dbReference type="InterPro" id="IPR058240">
    <property type="entry name" value="rSAM_sf"/>
</dbReference>
<comment type="cofactor">
    <cofactor evidence="1">
        <name>[4Fe-4S] cluster</name>
        <dbReference type="ChEBI" id="CHEBI:49883"/>
    </cofactor>
</comment>
<feature type="domain" description="Radical SAM core" evidence="7">
    <location>
        <begin position="164"/>
        <end position="393"/>
    </location>
</feature>
<dbReference type="PROSITE" id="PS51918">
    <property type="entry name" value="RADICAL_SAM"/>
    <property type="match status" value="1"/>
</dbReference>
<dbReference type="Pfam" id="PF02310">
    <property type="entry name" value="B12-binding"/>
    <property type="match status" value="1"/>
</dbReference>
<gene>
    <name evidence="8" type="ORF">CTER_4080</name>
</gene>
<evidence type="ECO:0000259" key="6">
    <source>
        <dbReference type="PROSITE" id="PS51332"/>
    </source>
</evidence>
<dbReference type="InterPro" id="IPR036724">
    <property type="entry name" value="Cobalamin-bd_sf"/>
</dbReference>
<feature type="domain" description="B12-binding" evidence="6">
    <location>
        <begin position="1"/>
        <end position="133"/>
    </location>
</feature>
<keyword evidence="4" id="KW-0408">Iron</keyword>
<comment type="caution">
    <text evidence="8">The sequence shown here is derived from an EMBL/GenBank/DDBJ whole genome shotgun (WGS) entry which is preliminary data.</text>
</comment>
<dbReference type="Pfam" id="PF04055">
    <property type="entry name" value="Radical_SAM"/>
    <property type="match status" value="1"/>
</dbReference>
<protein>
    <submittedName>
        <fullName evidence="8">Fe-S oxidoreductase</fullName>
    </submittedName>
</protein>
<keyword evidence="9" id="KW-1185">Reference proteome</keyword>
<dbReference type="SFLD" id="SFLDG01123">
    <property type="entry name" value="methyltransferase_(Class_B)"/>
    <property type="match status" value="1"/>
</dbReference>
<dbReference type="SFLD" id="SFLDG01082">
    <property type="entry name" value="B12-binding_domain_containing"/>
    <property type="match status" value="1"/>
</dbReference>
<dbReference type="eggNOG" id="COG1032">
    <property type="taxonomic scope" value="Bacteria"/>
</dbReference>
<dbReference type="Gene3D" id="3.80.30.20">
    <property type="entry name" value="tm_1862 like domain"/>
    <property type="match status" value="1"/>
</dbReference>
<dbReference type="SUPFAM" id="SSF102114">
    <property type="entry name" value="Radical SAM enzymes"/>
    <property type="match status" value="1"/>
</dbReference>
<dbReference type="InterPro" id="IPR051198">
    <property type="entry name" value="BchE-like"/>
</dbReference>
<dbReference type="GO" id="GO:0051539">
    <property type="term" value="F:4 iron, 4 sulfur cluster binding"/>
    <property type="evidence" value="ECO:0007669"/>
    <property type="project" value="UniProtKB-KW"/>
</dbReference>
<accession>S0FGK3</accession>
<evidence type="ECO:0000259" key="7">
    <source>
        <dbReference type="PROSITE" id="PS51918"/>
    </source>
</evidence>
<dbReference type="GO" id="GO:0046872">
    <property type="term" value="F:metal ion binding"/>
    <property type="evidence" value="ECO:0007669"/>
    <property type="project" value="UniProtKB-KW"/>
</dbReference>